<feature type="region of interest" description="Disordered" evidence="1">
    <location>
        <begin position="23"/>
        <end position="55"/>
    </location>
</feature>
<dbReference type="EMBL" id="CAJHUB010000769">
    <property type="protein sequence ID" value="CAD7689982.1"/>
    <property type="molecule type" value="Genomic_DNA"/>
</dbReference>
<name>A0A811ZM22_NYCPR</name>
<feature type="compositionally biased region" description="Polar residues" evidence="1">
    <location>
        <begin position="37"/>
        <end position="48"/>
    </location>
</feature>
<evidence type="ECO:0000313" key="2">
    <source>
        <dbReference type="EMBL" id="CAD7689982.1"/>
    </source>
</evidence>
<proteinExistence type="predicted"/>
<evidence type="ECO:0000313" key="3">
    <source>
        <dbReference type="Proteomes" id="UP000645828"/>
    </source>
</evidence>
<sequence length="55" mass="6140">MPLHTLIQATSWRRSSGQQSRFWWINPSQSGGEGRGSSLQTPIQSSGLQICEPLR</sequence>
<gene>
    <name evidence="2" type="ORF">NYPRO_LOCUS22776</name>
</gene>
<accession>A0A811ZM22</accession>
<protein>
    <submittedName>
        <fullName evidence="2">(raccoon dog) hypothetical protein</fullName>
    </submittedName>
</protein>
<organism evidence="2 3">
    <name type="scientific">Nyctereutes procyonoides</name>
    <name type="common">Raccoon dog</name>
    <name type="synonym">Canis procyonoides</name>
    <dbReference type="NCBI Taxonomy" id="34880"/>
    <lineage>
        <taxon>Eukaryota</taxon>
        <taxon>Metazoa</taxon>
        <taxon>Chordata</taxon>
        <taxon>Craniata</taxon>
        <taxon>Vertebrata</taxon>
        <taxon>Euteleostomi</taxon>
        <taxon>Mammalia</taxon>
        <taxon>Eutheria</taxon>
        <taxon>Laurasiatheria</taxon>
        <taxon>Carnivora</taxon>
        <taxon>Caniformia</taxon>
        <taxon>Canidae</taxon>
        <taxon>Nyctereutes</taxon>
    </lineage>
</organism>
<reference evidence="2" key="1">
    <citation type="submission" date="2020-12" db="EMBL/GenBank/DDBJ databases">
        <authorList>
            <consortium name="Molecular Ecology Group"/>
        </authorList>
    </citation>
    <scope>NUCLEOTIDE SEQUENCE</scope>
    <source>
        <strain evidence="2">TBG_1078</strain>
    </source>
</reference>
<evidence type="ECO:0000256" key="1">
    <source>
        <dbReference type="SAM" id="MobiDB-lite"/>
    </source>
</evidence>
<dbReference type="AlphaFoldDB" id="A0A811ZM22"/>
<keyword evidence="3" id="KW-1185">Reference proteome</keyword>
<dbReference type="Proteomes" id="UP000645828">
    <property type="component" value="Unassembled WGS sequence"/>
</dbReference>
<comment type="caution">
    <text evidence="2">The sequence shown here is derived from an EMBL/GenBank/DDBJ whole genome shotgun (WGS) entry which is preliminary data.</text>
</comment>